<proteinExistence type="predicted"/>
<dbReference type="Proteomes" id="UP000092460">
    <property type="component" value="Unassembled WGS sequence"/>
</dbReference>
<dbReference type="AlphaFoldDB" id="A0A1B0BVF7"/>
<keyword evidence="1" id="KW-0812">Transmembrane</keyword>
<reference evidence="2" key="2">
    <citation type="submission" date="2020-05" db="UniProtKB">
        <authorList>
            <consortium name="EnsemblMetazoa"/>
        </authorList>
    </citation>
    <scope>IDENTIFICATION</scope>
    <source>
        <strain evidence="2">IAEA</strain>
    </source>
</reference>
<sequence>MDRRTCVGRINAVYNGHSYEMASIVKVNQVEGFEASNWILMCPPNYCPERDFPHCKGDPLYLSNFFELGDGSSDIGASHQQATVSPANVVDIWIDPIAVFKFCESFMWSLTSRCSVLTTFFKFSDRSFYKNDLTIISSPLEQDNILPMLPTDLNSHPVVVVEVSVIGAVLDVKEVVVVVALVFGEIIVVVVVCAVALILDKVLEVVAVGGLSGGLSALDPPAIVPAVAVAAVVGEQNDDGAEEGVAAVDLGT</sequence>
<evidence type="ECO:0000256" key="1">
    <source>
        <dbReference type="SAM" id="Phobius"/>
    </source>
</evidence>
<organism evidence="2 3">
    <name type="scientific">Glossina palpalis gambiensis</name>
    <dbReference type="NCBI Taxonomy" id="67801"/>
    <lineage>
        <taxon>Eukaryota</taxon>
        <taxon>Metazoa</taxon>
        <taxon>Ecdysozoa</taxon>
        <taxon>Arthropoda</taxon>
        <taxon>Hexapoda</taxon>
        <taxon>Insecta</taxon>
        <taxon>Pterygota</taxon>
        <taxon>Neoptera</taxon>
        <taxon>Endopterygota</taxon>
        <taxon>Diptera</taxon>
        <taxon>Brachycera</taxon>
        <taxon>Muscomorpha</taxon>
        <taxon>Hippoboscoidea</taxon>
        <taxon>Glossinidae</taxon>
        <taxon>Glossina</taxon>
    </lineage>
</organism>
<evidence type="ECO:0000313" key="3">
    <source>
        <dbReference type="Proteomes" id="UP000092460"/>
    </source>
</evidence>
<dbReference type="EMBL" id="JXJN01021267">
    <property type="status" value="NOT_ANNOTATED_CDS"/>
    <property type="molecule type" value="Genomic_DNA"/>
</dbReference>
<dbReference type="EnsemblMetazoa" id="GPPI041706-RA">
    <property type="protein sequence ID" value="GPPI041706-PA"/>
    <property type="gene ID" value="GPPI041706"/>
</dbReference>
<dbReference type="EMBL" id="JXJN01021266">
    <property type="status" value="NOT_ANNOTATED_CDS"/>
    <property type="molecule type" value="Genomic_DNA"/>
</dbReference>
<dbReference type="VEuPathDB" id="VectorBase:GPPI041706"/>
<keyword evidence="3" id="KW-1185">Reference proteome</keyword>
<accession>A0A1B0BVF7</accession>
<feature type="transmembrane region" description="Helical" evidence="1">
    <location>
        <begin position="175"/>
        <end position="199"/>
    </location>
</feature>
<keyword evidence="1" id="KW-1133">Transmembrane helix</keyword>
<evidence type="ECO:0000313" key="2">
    <source>
        <dbReference type="EnsemblMetazoa" id="GPPI041706-PA"/>
    </source>
</evidence>
<keyword evidence="1" id="KW-0472">Membrane</keyword>
<reference evidence="3" key="1">
    <citation type="submission" date="2015-01" db="EMBL/GenBank/DDBJ databases">
        <authorList>
            <person name="Aksoy S."/>
            <person name="Warren W."/>
            <person name="Wilson R.K."/>
        </authorList>
    </citation>
    <scope>NUCLEOTIDE SEQUENCE [LARGE SCALE GENOMIC DNA]</scope>
    <source>
        <strain evidence="3">IAEA</strain>
    </source>
</reference>
<protein>
    <submittedName>
        <fullName evidence="2">Uncharacterized protein</fullName>
    </submittedName>
</protein>
<name>A0A1B0BVF7_9MUSC</name>